<keyword evidence="2" id="KW-0436">Ligase</keyword>
<dbReference type="eggNOG" id="COG0016">
    <property type="taxonomic scope" value="Bacteria"/>
</dbReference>
<evidence type="ECO:0000313" key="3">
    <source>
        <dbReference type="Proteomes" id="UP000008387"/>
    </source>
</evidence>
<proteinExistence type="predicted"/>
<evidence type="ECO:0000259" key="1">
    <source>
        <dbReference type="Pfam" id="PF02912"/>
    </source>
</evidence>
<dbReference type="GO" id="GO:0005524">
    <property type="term" value="F:ATP binding"/>
    <property type="evidence" value="ECO:0007669"/>
    <property type="project" value="InterPro"/>
</dbReference>
<accession>F8KTW6</accession>
<dbReference type="InterPro" id="IPR004188">
    <property type="entry name" value="Phe-tRNA_ligase_II_N"/>
</dbReference>
<name>F8KTW6_HELBC</name>
<dbReference type="KEGG" id="hbi:HBZC1_13070"/>
<dbReference type="GO" id="GO:0005737">
    <property type="term" value="C:cytoplasm"/>
    <property type="evidence" value="ECO:0007669"/>
    <property type="project" value="InterPro"/>
</dbReference>
<gene>
    <name evidence="2" type="ordered locus">HBZC1_13070</name>
</gene>
<dbReference type="Gene3D" id="3.30.930.10">
    <property type="entry name" value="Bira Bifunctional Protein, Domain 2"/>
    <property type="match status" value="1"/>
</dbReference>
<dbReference type="AlphaFoldDB" id="F8KTW6"/>
<reference evidence="2 3" key="1">
    <citation type="journal article" date="2011" name="J. Bacteriol.">
        <title>Genome sequence of Helicobacter bizzozeronii strain CIII-1, an isolate from human gastric mucosa.</title>
        <authorList>
            <person name="Schott T."/>
            <person name="Rossi M."/>
            <person name="Hanninen M.L."/>
        </authorList>
    </citation>
    <scope>NUCLEOTIDE SEQUENCE [LARGE SCALE GENOMIC DNA]</scope>
    <source>
        <strain evidence="2 3">CIII-1</strain>
    </source>
</reference>
<feature type="domain" description="Phenylalanine-tRNA ligase class II N-terminal" evidence="1">
    <location>
        <begin position="15"/>
        <end position="75"/>
    </location>
</feature>
<dbReference type="GO" id="GO:0004826">
    <property type="term" value="F:phenylalanine-tRNA ligase activity"/>
    <property type="evidence" value="ECO:0007669"/>
    <property type="project" value="InterPro"/>
</dbReference>
<dbReference type="HOGENOM" id="CLU_2569125_0_0_7"/>
<dbReference type="GO" id="GO:0006432">
    <property type="term" value="P:phenylalanyl-tRNA aminoacylation"/>
    <property type="evidence" value="ECO:0007669"/>
    <property type="project" value="InterPro"/>
</dbReference>
<dbReference type="Pfam" id="PF02912">
    <property type="entry name" value="Phe_tRNA-synt_N"/>
    <property type="match status" value="1"/>
</dbReference>
<dbReference type="Proteomes" id="UP000008387">
    <property type="component" value="Chromosome"/>
</dbReference>
<dbReference type="InterPro" id="IPR045864">
    <property type="entry name" value="aa-tRNA-synth_II/BPL/LPL"/>
</dbReference>
<dbReference type="STRING" id="1002804.HBZC1_13070"/>
<dbReference type="EMBL" id="FR871757">
    <property type="protein sequence ID" value="CCB80293.1"/>
    <property type="molecule type" value="Genomic_DNA"/>
</dbReference>
<protein>
    <submittedName>
        <fullName evidence="2">Phenylalanyl-tRNA synthetase, alpha subunit</fullName>
    </submittedName>
</protein>
<sequence length="81" mass="9056">MQTLKNLLAQIQEVSDLKGLEALRLQVLGKKGELTQEFSALKNLEGKQKAQKAQELNQLKEAFTHAHASKKKRIARFGARG</sequence>
<dbReference type="RefSeq" id="WP_013890708.1">
    <property type="nucleotide sequence ID" value="NC_015674.1"/>
</dbReference>
<dbReference type="SUPFAM" id="SSF46589">
    <property type="entry name" value="tRNA-binding arm"/>
    <property type="match status" value="1"/>
</dbReference>
<organism evidence="2 3">
    <name type="scientific">Helicobacter bizzozeronii (strain CIII-1)</name>
    <dbReference type="NCBI Taxonomy" id="1002804"/>
    <lineage>
        <taxon>Bacteria</taxon>
        <taxon>Pseudomonadati</taxon>
        <taxon>Campylobacterota</taxon>
        <taxon>Epsilonproteobacteria</taxon>
        <taxon>Campylobacterales</taxon>
        <taxon>Helicobacteraceae</taxon>
        <taxon>Helicobacter</taxon>
    </lineage>
</organism>
<dbReference type="InterPro" id="IPR010978">
    <property type="entry name" value="tRNA-bd_arm"/>
</dbReference>
<evidence type="ECO:0000313" key="2">
    <source>
        <dbReference type="EMBL" id="CCB80293.1"/>
    </source>
</evidence>
<keyword evidence="2" id="KW-0030">Aminoacyl-tRNA synthetase</keyword>
<keyword evidence="3" id="KW-1185">Reference proteome</keyword>